<dbReference type="EMBL" id="JAWXYG010000006">
    <property type="protein sequence ID" value="KAK4269830.1"/>
    <property type="molecule type" value="Genomic_DNA"/>
</dbReference>
<dbReference type="AlphaFoldDB" id="A0AAE1MMH9"/>
<dbReference type="PANTHER" id="PTHR35218:SF9">
    <property type="entry name" value="ENDONUCLEASE_EXONUCLEASE_PHOSPHATASE DOMAIN-CONTAINING PROTEIN"/>
    <property type="match status" value="1"/>
</dbReference>
<dbReference type="Gene3D" id="3.60.10.10">
    <property type="entry name" value="Endonuclease/exonuclease/phosphatase"/>
    <property type="match status" value="1"/>
</dbReference>
<dbReference type="Proteomes" id="UP001293593">
    <property type="component" value="Unassembled WGS sequence"/>
</dbReference>
<dbReference type="PANTHER" id="PTHR35218">
    <property type="entry name" value="RNASE H DOMAIN-CONTAINING PROTEIN"/>
    <property type="match status" value="1"/>
</dbReference>
<gene>
    <name evidence="1" type="ORF">QN277_022937</name>
</gene>
<protein>
    <submittedName>
        <fullName evidence="1">Uncharacterized protein</fullName>
    </submittedName>
</protein>
<accession>A0AAE1MMH9</accession>
<dbReference type="SUPFAM" id="SSF56219">
    <property type="entry name" value="DNase I-like"/>
    <property type="match status" value="1"/>
</dbReference>
<name>A0AAE1MMH9_9FABA</name>
<dbReference type="InterPro" id="IPR036691">
    <property type="entry name" value="Endo/exonu/phosph_ase_sf"/>
</dbReference>
<sequence>MIIASWNCRGASSRTFPLDIKDIVNKYHINIICLLETRISGDRANKVCRKLGFNHWIRVESNGFIGGI</sequence>
<keyword evidence="2" id="KW-1185">Reference proteome</keyword>
<evidence type="ECO:0000313" key="1">
    <source>
        <dbReference type="EMBL" id="KAK4269830.1"/>
    </source>
</evidence>
<organism evidence="1 2">
    <name type="scientific">Acacia crassicarpa</name>
    <name type="common">northern wattle</name>
    <dbReference type="NCBI Taxonomy" id="499986"/>
    <lineage>
        <taxon>Eukaryota</taxon>
        <taxon>Viridiplantae</taxon>
        <taxon>Streptophyta</taxon>
        <taxon>Embryophyta</taxon>
        <taxon>Tracheophyta</taxon>
        <taxon>Spermatophyta</taxon>
        <taxon>Magnoliopsida</taxon>
        <taxon>eudicotyledons</taxon>
        <taxon>Gunneridae</taxon>
        <taxon>Pentapetalae</taxon>
        <taxon>rosids</taxon>
        <taxon>fabids</taxon>
        <taxon>Fabales</taxon>
        <taxon>Fabaceae</taxon>
        <taxon>Caesalpinioideae</taxon>
        <taxon>mimosoid clade</taxon>
        <taxon>Acacieae</taxon>
        <taxon>Acacia</taxon>
    </lineage>
</organism>
<reference evidence="1" key="1">
    <citation type="submission" date="2023-10" db="EMBL/GenBank/DDBJ databases">
        <title>Chromosome-level genome of the transformable northern wattle, Acacia crassicarpa.</title>
        <authorList>
            <person name="Massaro I."/>
            <person name="Sinha N.R."/>
            <person name="Poethig S."/>
            <person name="Leichty A.R."/>
        </authorList>
    </citation>
    <scope>NUCLEOTIDE SEQUENCE</scope>
    <source>
        <strain evidence="1">Acra3RX</strain>
        <tissue evidence="1">Leaf</tissue>
    </source>
</reference>
<proteinExistence type="predicted"/>
<evidence type="ECO:0000313" key="2">
    <source>
        <dbReference type="Proteomes" id="UP001293593"/>
    </source>
</evidence>
<comment type="caution">
    <text evidence="1">The sequence shown here is derived from an EMBL/GenBank/DDBJ whole genome shotgun (WGS) entry which is preliminary data.</text>
</comment>